<keyword evidence="1" id="KW-1133">Transmembrane helix</keyword>
<protein>
    <submittedName>
        <fullName evidence="2">Uncharacterized protein</fullName>
    </submittedName>
</protein>
<dbReference type="EMBL" id="GGEC01075499">
    <property type="protein sequence ID" value="MBX55983.1"/>
    <property type="molecule type" value="Transcribed_RNA"/>
</dbReference>
<proteinExistence type="predicted"/>
<name>A0A2P2PMM4_RHIMU</name>
<evidence type="ECO:0000256" key="1">
    <source>
        <dbReference type="SAM" id="Phobius"/>
    </source>
</evidence>
<reference evidence="2" key="1">
    <citation type="submission" date="2018-02" db="EMBL/GenBank/DDBJ databases">
        <title>Rhizophora mucronata_Transcriptome.</title>
        <authorList>
            <person name="Meera S.P."/>
            <person name="Sreeshan A."/>
            <person name="Augustine A."/>
        </authorList>
    </citation>
    <scope>NUCLEOTIDE SEQUENCE</scope>
    <source>
        <tissue evidence="2">Leaf</tissue>
    </source>
</reference>
<dbReference type="AlphaFoldDB" id="A0A2P2PMM4"/>
<keyword evidence="1" id="KW-0472">Membrane</keyword>
<sequence length="47" mass="5454">MKLWSIWGNSDEKLCMLFLSLTLTCVCFVKFMGISQLLNFGPTFIEF</sequence>
<feature type="transmembrane region" description="Helical" evidence="1">
    <location>
        <begin position="14"/>
        <end position="34"/>
    </location>
</feature>
<evidence type="ECO:0000313" key="2">
    <source>
        <dbReference type="EMBL" id="MBX55983.1"/>
    </source>
</evidence>
<keyword evidence="1" id="KW-0812">Transmembrane</keyword>
<accession>A0A2P2PMM4</accession>
<organism evidence="2">
    <name type="scientific">Rhizophora mucronata</name>
    <name type="common">Asiatic mangrove</name>
    <dbReference type="NCBI Taxonomy" id="61149"/>
    <lineage>
        <taxon>Eukaryota</taxon>
        <taxon>Viridiplantae</taxon>
        <taxon>Streptophyta</taxon>
        <taxon>Embryophyta</taxon>
        <taxon>Tracheophyta</taxon>
        <taxon>Spermatophyta</taxon>
        <taxon>Magnoliopsida</taxon>
        <taxon>eudicotyledons</taxon>
        <taxon>Gunneridae</taxon>
        <taxon>Pentapetalae</taxon>
        <taxon>rosids</taxon>
        <taxon>fabids</taxon>
        <taxon>Malpighiales</taxon>
        <taxon>Rhizophoraceae</taxon>
        <taxon>Rhizophora</taxon>
    </lineage>
</organism>